<evidence type="ECO:0000313" key="12">
    <source>
        <dbReference type="EMBL" id="MDK9558622.1"/>
    </source>
</evidence>
<dbReference type="PANTHER" id="PTHR30069">
    <property type="entry name" value="TONB-DEPENDENT OUTER MEMBRANE RECEPTOR"/>
    <property type="match status" value="1"/>
</dbReference>
<dbReference type="InterPro" id="IPR039426">
    <property type="entry name" value="TonB-dep_rcpt-like"/>
</dbReference>
<feature type="domain" description="TonB-dependent receptor plug" evidence="11">
    <location>
        <begin position="59"/>
        <end position="135"/>
    </location>
</feature>
<feature type="signal peptide" evidence="9">
    <location>
        <begin position="1"/>
        <end position="26"/>
    </location>
</feature>
<evidence type="ECO:0000259" key="11">
    <source>
        <dbReference type="Pfam" id="PF07715"/>
    </source>
</evidence>
<keyword evidence="13" id="KW-1185">Reference proteome</keyword>
<protein>
    <submittedName>
        <fullName evidence="12">TonB-dependent receptor</fullName>
    </submittedName>
</protein>
<keyword evidence="4" id="KW-0812">Transmembrane</keyword>
<keyword evidence="7" id="KW-0998">Cell outer membrane</keyword>
<dbReference type="Pfam" id="PF07715">
    <property type="entry name" value="Plug"/>
    <property type="match status" value="1"/>
</dbReference>
<keyword evidence="6 8" id="KW-0472">Membrane</keyword>
<dbReference type="Pfam" id="PF00593">
    <property type="entry name" value="TonB_dep_Rec_b-barrel"/>
    <property type="match status" value="1"/>
</dbReference>
<feature type="chain" id="PRO_5046430581" evidence="9">
    <location>
        <begin position="27"/>
        <end position="668"/>
    </location>
</feature>
<dbReference type="Gene3D" id="2.40.170.20">
    <property type="entry name" value="TonB-dependent receptor, beta-barrel domain"/>
    <property type="match status" value="1"/>
</dbReference>
<comment type="similarity">
    <text evidence="8">Belongs to the TonB-dependent receptor family.</text>
</comment>
<name>A0ABT7HFF3_9GAMM</name>
<evidence type="ECO:0000256" key="4">
    <source>
        <dbReference type="ARBA" id="ARBA00022692"/>
    </source>
</evidence>
<proteinExistence type="inferred from homology"/>
<keyword evidence="5 8" id="KW-0798">TonB box</keyword>
<evidence type="ECO:0000256" key="8">
    <source>
        <dbReference type="RuleBase" id="RU003357"/>
    </source>
</evidence>
<reference evidence="12 13" key="1">
    <citation type="submission" date="2023-05" db="EMBL/GenBank/DDBJ databases">
        <title>Marinobacter albus sp. nov., a marine bacterium isolated from sand in a coastal intertidal zone of huludao.</title>
        <authorList>
            <person name="Deng T."/>
        </authorList>
    </citation>
    <scope>NUCLEOTIDE SEQUENCE [LARGE SCALE GENOMIC DNA]</scope>
    <source>
        <strain evidence="12 13">M216</strain>
    </source>
</reference>
<comment type="subcellular location">
    <subcellularLocation>
        <location evidence="1">Cell outer membrane</location>
        <topology evidence="1">Multi-pass membrane protein</topology>
    </subcellularLocation>
</comment>
<dbReference type="Proteomes" id="UP001223547">
    <property type="component" value="Unassembled WGS sequence"/>
</dbReference>
<evidence type="ECO:0000313" key="13">
    <source>
        <dbReference type="Proteomes" id="UP001223547"/>
    </source>
</evidence>
<dbReference type="SUPFAM" id="SSF56935">
    <property type="entry name" value="Porins"/>
    <property type="match status" value="1"/>
</dbReference>
<evidence type="ECO:0000256" key="2">
    <source>
        <dbReference type="ARBA" id="ARBA00022448"/>
    </source>
</evidence>
<evidence type="ECO:0000256" key="3">
    <source>
        <dbReference type="ARBA" id="ARBA00022452"/>
    </source>
</evidence>
<dbReference type="EMBL" id="JASSQD010000002">
    <property type="protein sequence ID" value="MDK9558622.1"/>
    <property type="molecule type" value="Genomic_DNA"/>
</dbReference>
<evidence type="ECO:0000256" key="7">
    <source>
        <dbReference type="ARBA" id="ARBA00023237"/>
    </source>
</evidence>
<dbReference type="RefSeq" id="WP_285368529.1">
    <property type="nucleotide sequence ID" value="NZ_JASSQD010000002.1"/>
</dbReference>
<evidence type="ECO:0000256" key="9">
    <source>
        <dbReference type="SAM" id="SignalP"/>
    </source>
</evidence>
<evidence type="ECO:0000256" key="5">
    <source>
        <dbReference type="ARBA" id="ARBA00023077"/>
    </source>
</evidence>
<keyword evidence="12" id="KW-0675">Receptor</keyword>
<evidence type="ECO:0000259" key="10">
    <source>
        <dbReference type="Pfam" id="PF00593"/>
    </source>
</evidence>
<dbReference type="PANTHER" id="PTHR30069:SF49">
    <property type="entry name" value="OUTER MEMBRANE PROTEIN C"/>
    <property type="match status" value="1"/>
</dbReference>
<comment type="caution">
    <text evidence="12">The sequence shown here is derived from an EMBL/GenBank/DDBJ whole genome shotgun (WGS) entry which is preliminary data.</text>
</comment>
<dbReference type="InterPro" id="IPR036942">
    <property type="entry name" value="Beta-barrel_TonB_sf"/>
</dbReference>
<feature type="domain" description="TonB-dependent receptor-like beta-barrel" evidence="10">
    <location>
        <begin position="192"/>
        <end position="629"/>
    </location>
</feature>
<dbReference type="InterPro" id="IPR012910">
    <property type="entry name" value="Plug_dom"/>
</dbReference>
<organism evidence="12 13">
    <name type="scientific">Marinobacter albus</name>
    <dbReference type="NCBI Taxonomy" id="3030833"/>
    <lineage>
        <taxon>Bacteria</taxon>
        <taxon>Pseudomonadati</taxon>
        <taxon>Pseudomonadota</taxon>
        <taxon>Gammaproteobacteria</taxon>
        <taxon>Pseudomonadales</taxon>
        <taxon>Marinobacteraceae</taxon>
        <taxon>Marinobacter</taxon>
    </lineage>
</organism>
<evidence type="ECO:0000256" key="6">
    <source>
        <dbReference type="ARBA" id="ARBA00023136"/>
    </source>
</evidence>
<accession>A0ABT7HFF3</accession>
<dbReference type="InterPro" id="IPR000531">
    <property type="entry name" value="Beta-barrel_TonB"/>
</dbReference>
<keyword evidence="2" id="KW-0813">Transport</keyword>
<keyword evidence="3" id="KW-1134">Transmembrane beta strand</keyword>
<sequence>MKKTQAGRFALAFVAVSVAWPMALQAEETSGSALLIRVTEGHRQDRGSEALASEPVARLANEPSVSLSRMGGRGLEPVVRGQGQERVDVLLDGIRVEGACPNRMDPPTSRLSAALAPGLEVRTSNRTLRWGAIAGGQVIATTPDPDFGESLTTGHLTAGGADNGNGRLVNGSAAIGNDRGWFRVAGGHDEADDYEDGDGNEVRSAYRNTEGRMDAAWKADNGLFLKGLVSRQEERDVKYAGSGMDAPKTDTDIARLELGAPVADGDWKLLAWSADVDHIMDNFSLRPATMNMLTVSETRTRGVRLTLDQNPGTQTNWAIGTDIETNNWDAERLGGPGLDTLTSVLWPDVDRDRFGVFAEAFQRLTPAMQVGAGVRYDRVAMDADAADKTFGSGMMAMSAAGIYRALYDTANTKATDDNVSGFITGDWRFSSRQSLEVNASRSVRSPGVTERYIASWSMMPAMRWVGNPALDTEKHHKLEVALPGQGSGWRWRPAVWMDQVDDYVLRTRNGDQVSIYRNIDARLLGVEAELGWSNGTWRSNSALAAVRGENRDDDQALPQIPPLQFVQTVGWQYRGHQLTLEWVVARRQDRVDLASGLDAATSPGHGVLNLSGSHAMTDYLTLSWAMDNLLDKTWARHVSRANTDPFSPEAVRVNEPGRTLRAALTARW</sequence>
<evidence type="ECO:0000256" key="1">
    <source>
        <dbReference type="ARBA" id="ARBA00004571"/>
    </source>
</evidence>
<gene>
    <name evidence="12" type="ORF">QQF73_13390</name>
</gene>
<keyword evidence="9" id="KW-0732">Signal</keyword>